<dbReference type="PROSITE" id="PS50888">
    <property type="entry name" value="BHLH"/>
    <property type="match status" value="1"/>
</dbReference>
<name>A0A6J8DQV4_MYTCO</name>
<comment type="subcellular location">
    <subcellularLocation>
        <location evidence="1">Nucleus</location>
    </subcellularLocation>
</comment>
<dbReference type="AlphaFoldDB" id="A0A6J8DQV4"/>
<dbReference type="EMBL" id="CACVKT020007641">
    <property type="protein sequence ID" value="CAC5409250.1"/>
    <property type="molecule type" value="Genomic_DNA"/>
</dbReference>
<keyword evidence="4" id="KW-0524">Neurogenesis</keyword>
<evidence type="ECO:0000313" key="10">
    <source>
        <dbReference type="EMBL" id="CAC5409250.1"/>
    </source>
</evidence>
<dbReference type="Pfam" id="PF00010">
    <property type="entry name" value="HLH"/>
    <property type="match status" value="1"/>
</dbReference>
<dbReference type="GO" id="GO:0007423">
    <property type="term" value="P:sensory organ development"/>
    <property type="evidence" value="ECO:0007669"/>
    <property type="project" value="TreeGrafter"/>
</dbReference>
<dbReference type="InterPro" id="IPR011598">
    <property type="entry name" value="bHLH_dom"/>
</dbReference>
<evidence type="ECO:0000256" key="8">
    <source>
        <dbReference type="SAM" id="MobiDB-lite"/>
    </source>
</evidence>
<dbReference type="GO" id="GO:0005634">
    <property type="term" value="C:nucleus"/>
    <property type="evidence" value="ECO:0007669"/>
    <property type="project" value="UniProtKB-SubCell"/>
</dbReference>
<evidence type="ECO:0000256" key="2">
    <source>
        <dbReference type="ARBA" id="ARBA00022473"/>
    </source>
</evidence>
<evidence type="ECO:0000256" key="5">
    <source>
        <dbReference type="ARBA" id="ARBA00023015"/>
    </source>
</evidence>
<dbReference type="FunFam" id="4.10.280.10:FF:000025">
    <property type="entry name" value="protein atonal homolog 7"/>
    <property type="match status" value="1"/>
</dbReference>
<evidence type="ECO:0000256" key="1">
    <source>
        <dbReference type="ARBA" id="ARBA00004123"/>
    </source>
</evidence>
<feature type="compositionally biased region" description="Low complexity" evidence="8">
    <location>
        <begin position="69"/>
        <end position="78"/>
    </location>
</feature>
<dbReference type="GO" id="GO:0045944">
    <property type="term" value="P:positive regulation of transcription by RNA polymerase II"/>
    <property type="evidence" value="ECO:0007669"/>
    <property type="project" value="TreeGrafter"/>
</dbReference>
<organism evidence="10 11">
    <name type="scientific">Mytilus coruscus</name>
    <name type="common">Sea mussel</name>
    <dbReference type="NCBI Taxonomy" id="42192"/>
    <lineage>
        <taxon>Eukaryota</taxon>
        <taxon>Metazoa</taxon>
        <taxon>Spiralia</taxon>
        <taxon>Lophotrochozoa</taxon>
        <taxon>Mollusca</taxon>
        <taxon>Bivalvia</taxon>
        <taxon>Autobranchia</taxon>
        <taxon>Pteriomorphia</taxon>
        <taxon>Mytilida</taxon>
        <taxon>Mytiloidea</taxon>
        <taxon>Mytilidae</taxon>
        <taxon>Mytilinae</taxon>
        <taxon>Mytilus</taxon>
    </lineage>
</organism>
<protein>
    <submittedName>
        <fullName evidence="10">ATOH1_7</fullName>
    </submittedName>
</protein>
<dbReference type="CDD" id="cd19715">
    <property type="entry name" value="bHLH_TS_amos_like"/>
    <property type="match status" value="1"/>
</dbReference>
<dbReference type="PANTHER" id="PTHR19290:SF162">
    <property type="entry name" value="TRANSCRIPTION FACTOR ATOH7"/>
    <property type="match status" value="1"/>
</dbReference>
<feature type="domain" description="BHLH" evidence="9">
    <location>
        <begin position="133"/>
        <end position="185"/>
    </location>
</feature>
<dbReference type="Gene3D" id="4.10.280.10">
    <property type="entry name" value="Helix-loop-helix DNA-binding domain"/>
    <property type="match status" value="1"/>
</dbReference>
<keyword evidence="7" id="KW-0539">Nucleus</keyword>
<keyword evidence="3" id="KW-0221">Differentiation</keyword>
<keyword evidence="2" id="KW-0217">Developmental protein</keyword>
<dbReference type="InterPro" id="IPR036638">
    <property type="entry name" value="HLH_DNA-bd_sf"/>
</dbReference>
<dbReference type="SMART" id="SM00353">
    <property type="entry name" value="HLH"/>
    <property type="match status" value="1"/>
</dbReference>
<dbReference type="GO" id="GO:0061564">
    <property type="term" value="P:axon development"/>
    <property type="evidence" value="ECO:0007669"/>
    <property type="project" value="TreeGrafter"/>
</dbReference>
<dbReference type="SUPFAM" id="SSF47459">
    <property type="entry name" value="HLH, helix-loop-helix DNA-binding domain"/>
    <property type="match status" value="1"/>
</dbReference>
<evidence type="ECO:0000256" key="3">
    <source>
        <dbReference type="ARBA" id="ARBA00022782"/>
    </source>
</evidence>
<evidence type="ECO:0000256" key="4">
    <source>
        <dbReference type="ARBA" id="ARBA00022902"/>
    </source>
</evidence>
<dbReference type="Proteomes" id="UP000507470">
    <property type="component" value="Unassembled WGS sequence"/>
</dbReference>
<dbReference type="GO" id="GO:0070888">
    <property type="term" value="F:E-box binding"/>
    <property type="evidence" value="ECO:0007669"/>
    <property type="project" value="TreeGrafter"/>
</dbReference>
<keyword evidence="11" id="KW-1185">Reference proteome</keyword>
<feature type="compositionally biased region" description="Polar residues" evidence="8">
    <location>
        <begin position="56"/>
        <end position="67"/>
    </location>
</feature>
<reference evidence="10 11" key="1">
    <citation type="submission" date="2020-06" db="EMBL/GenBank/DDBJ databases">
        <authorList>
            <person name="Li R."/>
            <person name="Bekaert M."/>
        </authorList>
    </citation>
    <scope>NUCLEOTIDE SEQUENCE [LARGE SCALE GENOMIC DNA]</scope>
    <source>
        <strain evidence="11">wild</strain>
    </source>
</reference>
<keyword evidence="6" id="KW-0804">Transcription</keyword>
<dbReference type="GO" id="GO:0046983">
    <property type="term" value="F:protein dimerization activity"/>
    <property type="evidence" value="ECO:0007669"/>
    <property type="project" value="InterPro"/>
</dbReference>
<dbReference type="PANTHER" id="PTHR19290">
    <property type="entry name" value="BASIC HELIX-LOOP-HELIX PROTEIN NEUROGENIN-RELATED"/>
    <property type="match status" value="1"/>
</dbReference>
<dbReference type="InterPro" id="IPR050359">
    <property type="entry name" value="bHLH_transcription_factors"/>
</dbReference>
<feature type="region of interest" description="Disordered" evidence="8">
    <location>
        <begin position="47"/>
        <end position="78"/>
    </location>
</feature>
<proteinExistence type="predicted"/>
<evidence type="ECO:0000313" key="11">
    <source>
        <dbReference type="Proteomes" id="UP000507470"/>
    </source>
</evidence>
<keyword evidence="5" id="KW-0805">Transcription regulation</keyword>
<dbReference type="GO" id="GO:0000981">
    <property type="term" value="F:DNA-binding transcription factor activity, RNA polymerase II-specific"/>
    <property type="evidence" value="ECO:0007669"/>
    <property type="project" value="TreeGrafter"/>
</dbReference>
<accession>A0A6J8DQV4</accession>
<evidence type="ECO:0000256" key="6">
    <source>
        <dbReference type="ARBA" id="ARBA00023163"/>
    </source>
</evidence>
<dbReference type="OrthoDB" id="6161578at2759"/>
<evidence type="ECO:0000259" key="9">
    <source>
        <dbReference type="PROSITE" id="PS50888"/>
    </source>
</evidence>
<gene>
    <name evidence="10" type="ORF">MCOR_42561</name>
</gene>
<evidence type="ECO:0000256" key="7">
    <source>
        <dbReference type="ARBA" id="ARBA00023242"/>
    </source>
</evidence>
<sequence>MDTFCSSFGCVIPGPVSSSANSGTGRLQNSNVQNTFTLDTLKPLPQGCCQNEEFDSSPSTYLPSDSDATPLTTPETPLSSQLMDRTRFIFPPDENQLNELTSNSDDYKMQRSNQKYSHRRRNSALPTKDILKKRRLAANARERRRMESLNVAFDHLRSVIPSIGDDQKLSKYETLQMAQSYIGALKDLLG</sequence>